<feature type="compositionally biased region" description="Low complexity" evidence="1">
    <location>
        <begin position="183"/>
        <end position="192"/>
    </location>
</feature>
<dbReference type="SUPFAM" id="SSF55874">
    <property type="entry name" value="ATPase domain of HSP90 chaperone/DNA topoisomerase II/histidine kinase"/>
    <property type="match status" value="1"/>
</dbReference>
<dbReference type="AlphaFoldDB" id="A0A7X0P131"/>
<reference evidence="2 3" key="1">
    <citation type="submission" date="2020-08" db="EMBL/GenBank/DDBJ databases">
        <title>Sequencing the genomes of 1000 actinobacteria strains.</title>
        <authorList>
            <person name="Klenk H.-P."/>
        </authorList>
    </citation>
    <scope>NUCLEOTIDE SEQUENCE [LARGE SCALE GENOMIC DNA]</scope>
    <source>
        <strain evidence="2 3">DSM 43768</strain>
    </source>
</reference>
<feature type="region of interest" description="Disordered" evidence="1">
    <location>
        <begin position="441"/>
        <end position="473"/>
    </location>
</feature>
<dbReference type="Proteomes" id="UP000565579">
    <property type="component" value="Unassembled WGS sequence"/>
</dbReference>
<dbReference type="RefSeq" id="WP_185107484.1">
    <property type="nucleotide sequence ID" value="NZ_BAAAXY010000136.1"/>
</dbReference>
<gene>
    <name evidence="2" type="ORF">HD593_008123</name>
</gene>
<name>A0A7X0P131_9ACTN</name>
<evidence type="ECO:0008006" key="4">
    <source>
        <dbReference type="Google" id="ProtNLM"/>
    </source>
</evidence>
<dbReference type="Gene3D" id="3.30.565.10">
    <property type="entry name" value="Histidine kinase-like ATPase, C-terminal domain"/>
    <property type="match status" value="1"/>
</dbReference>
<evidence type="ECO:0000256" key="1">
    <source>
        <dbReference type="SAM" id="MobiDB-lite"/>
    </source>
</evidence>
<dbReference type="InterPro" id="IPR050267">
    <property type="entry name" value="Anti-sigma-factor_SerPK"/>
</dbReference>
<feature type="region of interest" description="Disordered" evidence="1">
    <location>
        <begin position="1"/>
        <end position="24"/>
    </location>
</feature>
<dbReference type="PANTHER" id="PTHR35526">
    <property type="entry name" value="ANTI-SIGMA-F FACTOR RSBW-RELATED"/>
    <property type="match status" value="1"/>
</dbReference>
<proteinExistence type="predicted"/>
<dbReference type="EMBL" id="JACHMI010000001">
    <property type="protein sequence ID" value="MBB6553328.1"/>
    <property type="molecule type" value="Genomic_DNA"/>
</dbReference>
<feature type="region of interest" description="Disordered" evidence="1">
    <location>
        <begin position="224"/>
        <end position="252"/>
    </location>
</feature>
<feature type="region of interest" description="Disordered" evidence="1">
    <location>
        <begin position="183"/>
        <end position="205"/>
    </location>
</feature>
<dbReference type="CDD" id="cd16936">
    <property type="entry name" value="HATPase_RsbW-like"/>
    <property type="match status" value="1"/>
</dbReference>
<sequence length="490" mass="51179">MSHREQRTSVEPSCPLGLRTPGQPLGEEFPDLAPGLVMSTFRSPQVWGGMAWRRAFPGREDQSAPARRMVGWLLADTGREGDAQWVTAELVSNSLRHSRSGQARGFFVVEVLRGADVARIVVYDLGGSSVPDFSRTPDSIPGLAEHGRGLAGVAKLASRYGAAGDPSTGHAVWADLALPEQAAQAATADDAAGAGGERPEPVGLHERMPMPFRKVTKETGHAITGVGSSPVDCGGTPSDLAAGPHPSPQGNATMRWEADQRSAFGQEPWAQLALAELRRDWPDWAFLVVQYRWLAMRGPQVVITAAGPKELRQALPPIPRKPISADAGSGASSLHEHCAMAPDPPVLTFSEPLGTEPYNGRGRAGTSSPPAPTPGACAGMGGVRGKEGAGAGVSGTLAAVAPPSGVVAAERSETGTWAVVGAGPARAAWWPRGWPVWRRGRSRAGARVSEGDRRADPRGWPGGGGPRHRRVRSKTVAVVAVAAQGQASAA</sequence>
<comment type="caution">
    <text evidence="2">The sequence shown here is derived from an EMBL/GenBank/DDBJ whole genome shotgun (WGS) entry which is preliminary data.</text>
</comment>
<evidence type="ECO:0000313" key="2">
    <source>
        <dbReference type="EMBL" id="MBB6553328.1"/>
    </source>
</evidence>
<keyword evidence="3" id="KW-1185">Reference proteome</keyword>
<organism evidence="2 3">
    <name type="scientific">Nonomuraea rubra</name>
    <dbReference type="NCBI Taxonomy" id="46180"/>
    <lineage>
        <taxon>Bacteria</taxon>
        <taxon>Bacillati</taxon>
        <taxon>Actinomycetota</taxon>
        <taxon>Actinomycetes</taxon>
        <taxon>Streptosporangiales</taxon>
        <taxon>Streptosporangiaceae</taxon>
        <taxon>Nonomuraea</taxon>
    </lineage>
</organism>
<accession>A0A7X0P131</accession>
<protein>
    <recommendedName>
        <fullName evidence="4">ATP-binding protein</fullName>
    </recommendedName>
</protein>
<evidence type="ECO:0000313" key="3">
    <source>
        <dbReference type="Proteomes" id="UP000565579"/>
    </source>
</evidence>
<dbReference type="InterPro" id="IPR036890">
    <property type="entry name" value="HATPase_C_sf"/>
</dbReference>
<dbReference type="PANTHER" id="PTHR35526:SF3">
    <property type="entry name" value="ANTI-SIGMA-F FACTOR RSBW"/>
    <property type="match status" value="1"/>
</dbReference>